<sequence length="170" mass="19913">MLSEKIKNIITSKLGIVAPIVMDQLVQEIESELMTESVLINHDNMLTYVRINDILYAERPTRKEIYVITSEGVYQFSDKSIDFIAHLSETFENFHMVDKRLAINIKRIKKYDSNNKVVYFHESADKKYPFTVVSQKTITEVIKPLFGEDFDVRDDSVMYTQIKHRSLLTR</sequence>
<protein>
    <recommendedName>
        <fullName evidence="3">HTH LytTR-type domain-containing protein</fullName>
    </recommendedName>
</protein>
<dbReference type="EMBL" id="JBHIRY010000001">
    <property type="protein sequence ID" value="MFB5759026.1"/>
    <property type="molecule type" value="Genomic_DNA"/>
</dbReference>
<dbReference type="RefSeq" id="WP_375518278.1">
    <property type="nucleotide sequence ID" value="NZ_JBHIRY010000001.1"/>
</dbReference>
<gene>
    <name evidence="1" type="ORF">ACE5LO_01335</name>
</gene>
<dbReference type="Gene3D" id="2.40.50.1020">
    <property type="entry name" value="LytTr DNA-binding domain"/>
    <property type="match status" value="1"/>
</dbReference>
<comment type="caution">
    <text evidence="1">The sequence shown here is derived from an EMBL/GenBank/DDBJ whole genome shotgun (WGS) entry which is preliminary data.</text>
</comment>
<evidence type="ECO:0008006" key="3">
    <source>
        <dbReference type="Google" id="ProtNLM"/>
    </source>
</evidence>
<accession>A0ABV5BV62</accession>
<name>A0ABV5BV62_9BACL</name>
<organism evidence="1 2">
    <name type="scientific">Paenibacillus medicaginis</name>
    <dbReference type="NCBI Taxonomy" id="1470560"/>
    <lineage>
        <taxon>Bacteria</taxon>
        <taxon>Bacillati</taxon>
        <taxon>Bacillota</taxon>
        <taxon>Bacilli</taxon>
        <taxon>Bacillales</taxon>
        <taxon>Paenibacillaceae</taxon>
        <taxon>Paenibacillus</taxon>
    </lineage>
</organism>
<proteinExistence type="predicted"/>
<keyword evidence="2" id="KW-1185">Reference proteome</keyword>
<reference evidence="1 2" key="1">
    <citation type="submission" date="2024-09" db="EMBL/GenBank/DDBJ databases">
        <title>Paenibacillus zeirhizospherea sp. nov., isolated from surface of the maize (Zea mays) roots in a horticulture field, Hungary.</title>
        <authorList>
            <person name="Marton D."/>
            <person name="Farkas M."/>
            <person name="Bedics A."/>
            <person name="Toth E."/>
            <person name="Tancsics A."/>
            <person name="Boka K."/>
            <person name="Marati G."/>
            <person name="Kriszt B."/>
            <person name="Cserhati M."/>
        </authorList>
    </citation>
    <scope>NUCLEOTIDE SEQUENCE [LARGE SCALE GENOMIC DNA]</scope>
    <source>
        <strain evidence="1 2">JCM 18446</strain>
    </source>
</reference>
<evidence type="ECO:0000313" key="1">
    <source>
        <dbReference type="EMBL" id="MFB5759026.1"/>
    </source>
</evidence>
<dbReference type="Proteomes" id="UP001580430">
    <property type="component" value="Unassembled WGS sequence"/>
</dbReference>
<evidence type="ECO:0000313" key="2">
    <source>
        <dbReference type="Proteomes" id="UP001580430"/>
    </source>
</evidence>